<dbReference type="RefSeq" id="XP_034012517.1">
    <property type="nucleotide sequence ID" value="XM_034155341.1"/>
</dbReference>
<feature type="region of interest" description="Disordered" evidence="1">
    <location>
        <begin position="318"/>
        <end position="337"/>
    </location>
</feature>
<dbReference type="AlphaFoldDB" id="A0A642UPB2"/>
<dbReference type="GeneID" id="54781316"/>
<feature type="region of interest" description="Disordered" evidence="1">
    <location>
        <begin position="14"/>
        <end position="43"/>
    </location>
</feature>
<feature type="compositionally biased region" description="Basic and acidic residues" evidence="1">
    <location>
        <begin position="321"/>
        <end position="334"/>
    </location>
</feature>
<evidence type="ECO:0000313" key="3">
    <source>
        <dbReference type="Proteomes" id="UP000449547"/>
    </source>
</evidence>
<dbReference type="GO" id="GO:0005777">
    <property type="term" value="C:peroxisome"/>
    <property type="evidence" value="ECO:0007669"/>
    <property type="project" value="UniProtKB-SubCell"/>
</dbReference>
<proteinExistence type="predicted"/>
<dbReference type="OrthoDB" id="5407351at2759"/>
<dbReference type="VEuPathDB" id="FungiDB:DIURU_002665"/>
<protein>
    <recommendedName>
        <fullName evidence="4">Peroxin 20</fullName>
    </recommendedName>
</protein>
<dbReference type="OMA" id="DHHWDEM"/>
<feature type="compositionally biased region" description="Basic and acidic residues" evidence="1">
    <location>
        <begin position="200"/>
        <end position="218"/>
    </location>
</feature>
<feature type="region of interest" description="Disordered" evidence="1">
    <location>
        <begin position="382"/>
        <end position="421"/>
    </location>
</feature>
<name>A0A642UPB2_DIURU</name>
<feature type="compositionally biased region" description="Basic and acidic residues" evidence="1">
    <location>
        <begin position="406"/>
        <end position="421"/>
    </location>
</feature>
<comment type="caution">
    <text evidence="2">The sequence shown here is derived from an EMBL/GenBank/DDBJ whole genome shotgun (WGS) entry which is preliminary data.</text>
</comment>
<dbReference type="EMBL" id="SWFT01000082">
    <property type="protein sequence ID" value="KAA8902769.1"/>
    <property type="molecule type" value="Genomic_DNA"/>
</dbReference>
<keyword evidence="3" id="KW-1185">Reference proteome</keyword>
<evidence type="ECO:0000256" key="1">
    <source>
        <dbReference type="SAM" id="MobiDB-lite"/>
    </source>
</evidence>
<dbReference type="Proteomes" id="UP000449547">
    <property type="component" value="Unassembled WGS sequence"/>
</dbReference>
<feature type="region of interest" description="Disordered" evidence="1">
    <location>
        <begin position="56"/>
        <end position="87"/>
    </location>
</feature>
<feature type="region of interest" description="Disordered" evidence="1">
    <location>
        <begin position="273"/>
        <end position="305"/>
    </location>
</feature>
<feature type="compositionally biased region" description="Polar residues" evidence="1">
    <location>
        <begin position="284"/>
        <end position="296"/>
    </location>
</feature>
<accession>A0A642UPB2</accession>
<organism evidence="2 3">
    <name type="scientific">Diutina rugosa</name>
    <name type="common">Yeast</name>
    <name type="synonym">Candida rugosa</name>
    <dbReference type="NCBI Taxonomy" id="5481"/>
    <lineage>
        <taxon>Eukaryota</taxon>
        <taxon>Fungi</taxon>
        <taxon>Dikarya</taxon>
        <taxon>Ascomycota</taxon>
        <taxon>Saccharomycotina</taxon>
        <taxon>Pichiomycetes</taxon>
        <taxon>Debaryomycetaceae</taxon>
        <taxon>Diutina</taxon>
    </lineage>
</organism>
<gene>
    <name evidence="2" type="ORF">DIURU_002665</name>
</gene>
<dbReference type="Gene3D" id="6.10.280.230">
    <property type="match status" value="1"/>
</dbReference>
<feature type="region of interest" description="Disordered" evidence="1">
    <location>
        <begin position="185"/>
        <end position="218"/>
    </location>
</feature>
<feature type="compositionally biased region" description="Low complexity" evidence="1">
    <location>
        <begin position="25"/>
        <end position="41"/>
    </location>
</feature>
<reference evidence="2 3" key="1">
    <citation type="submission" date="2019-07" db="EMBL/GenBank/DDBJ databases">
        <title>Genome assembly of two rare yeast pathogens: Diutina rugosa and Trichomonascus ciferrii.</title>
        <authorList>
            <person name="Mixao V."/>
            <person name="Saus E."/>
            <person name="Hansen A."/>
            <person name="Lass-Flor C."/>
            <person name="Gabaldon T."/>
        </authorList>
    </citation>
    <scope>NUCLEOTIDE SEQUENCE [LARGE SCALE GENOMIC DNA]</scope>
    <source>
        <strain evidence="2 3">CBS 613</strain>
    </source>
</reference>
<evidence type="ECO:0000313" key="2">
    <source>
        <dbReference type="EMBL" id="KAA8902769.1"/>
    </source>
</evidence>
<feature type="compositionally biased region" description="Polar residues" evidence="1">
    <location>
        <begin position="14"/>
        <end position="24"/>
    </location>
</feature>
<evidence type="ECO:0008006" key="4">
    <source>
        <dbReference type="Google" id="ProtNLM"/>
    </source>
</evidence>
<sequence length="421" mass="46906">MECGPSNAIQNLAKHSQRDTSLQNQFRGQQPGQGRQFRQGPVADPRLNREFAEFAGPTNAPGFTATPIAHQSVPRSQVQPHQPGPAWVEDFGKMKLESGPQQGQTADWSRQFQQSHPQMGQMGQMNQPAMTNGQQMRSAPMMGSMGSMYHGMPMASHAPIAAPQFQNQSEHQQNHKLEQQEKQFADKFAEIEQELAEESQQQHHEQQGADDRDLERDQFARIAQEINTTVGEKTSGDAELQAKFAQSGFMNLMHRVANKQVELDGDQLRDTATGEQAKVEQDDTTVPLSQPVSAPSRSPDYHAPMHEPVVTRVAPPSALESMERPEERPEHQNKLPDPLAHIADGALADITDPLMMAQVVSGGQVQRQAWLDADVDWMDATGPYQPKPYVPPGRGSDGPRSILNPHEQEVFDDYRHDDDYH</sequence>